<accession>A0AA38VYP3</accession>
<reference evidence="3" key="1">
    <citation type="submission" date="2022-07" db="EMBL/GenBank/DDBJ databases">
        <title>Fungi with potential for degradation of polypropylene.</title>
        <authorList>
            <person name="Gostincar C."/>
        </authorList>
    </citation>
    <scope>NUCLEOTIDE SEQUENCE</scope>
    <source>
        <strain evidence="3">EXF-13287</strain>
    </source>
</reference>
<evidence type="ECO:0000256" key="1">
    <source>
        <dbReference type="ARBA" id="ARBA00006484"/>
    </source>
</evidence>
<dbReference type="EMBL" id="JANBVN010000031">
    <property type="protein sequence ID" value="KAJ9160775.1"/>
    <property type="molecule type" value="Genomic_DNA"/>
</dbReference>
<dbReference type="InterPro" id="IPR036291">
    <property type="entry name" value="NAD(P)-bd_dom_sf"/>
</dbReference>
<dbReference type="Proteomes" id="UP001174691">
    <property type="component" value="Unassembled WGS sequence"/>
</dbReference>
<sequence>MGSVQDKGKVAIITGGTSGIGLALARHLHANGWRVALLGRREDVGKRQASSLDPSGETVVFERCDVASYSEQTAAFKNVWDRWGRLDLLIANGGGVDSGSWYNFRRRGASVDDLPPQPDTTCTDTHLKGVMYGTVLATHFMRHNQPTPGGKIIATTSMLGVQPCPTFPEYCSVEAAINHWVRVNAPLLKSKENITINAVMMGPAITPVMPGFAKAFLPEHLVLPATVIEAYCLFIDDDGNKRTGETVETAHDKLLWYDIPELKAGDCSLRNGLVYEPWFAMIHGERSGLEDALQDAPEGNAEDAGRVKEFEVGM</sequence>
<dbReference type="SUPFAM" id="SSF51735">
    <property type="entry name" value="NAD(P)-binding Rossmann-fold domains"/>
    <property type="match status" value="1"/>
</dbReference>
<dbReference type="Pfam" id="PF00106">
    <property type="entry name" value="adh_short"/>
    <property type="match status" value="1"/>
</dbReference>
<dbReference type="PANTHER" id="PTHR44229">
    <property type="entry name" value="15-HYDROXYPROSTAGLANDIN DEHYDROGENASE [NAD(+)]"/>
    <property type="match status" value="1"/>
</dbReference>
<evidence type="ECO:0000256" key="2">
    <source>
        <dbReference type="ARBA" id="ARBA00023002"/>
    </source>
</evidence>
<comment type="similarity">
    <text evidence="1">Belongs to the short-chain dehydrogenases/reductases (SDR) family.</text>
</comment>
<dbReference type="PRINTS" id="PR00081">
    <property type="entry name" value="GDHRDH"/>
</dbReference>
<evidence type="ECO:0000313" key="3">
    <source>
        <dbReference type="EMBL" id="KAJ9160775.1"/>
    </source>
</evidence>
<dbReference type="PANTHER" id="PTHR44229:SF4">
    <property type="entry name" value="15-HYDROXYPROSTAGLANDIN DEHYDROGENASE [NAD(+)]"/>
    <property type="match status" value="1"/>
</dbReference>
<dbReference type="InterPro" id="IPR002347">
    <property type="entry name" value="SDR_fam"/>
</dbReference>
<evidence type="ECO:0000313" key="4">
    <source>
        <dbReference type="Proteomes" id="UP001174691"/>
    </source>
</evidence>
<keyword evidence="4" id="KW-1185">Reference proteome</keyword>
<name>A0AA38VYP3_9PEZI</name>
<dbReference type="AlphaFoldDB" id="A0AA38VYP3"/>
<keyword evidence="2" id="KW-0560">Oxidoreductase</keyword>
<organism evidence="3 4">
    <name type="scientific">Coniochaeta hoffmannii</name>
    <dbReference type="NCBI Taxonomy" id="91930"/>
    <lineage>
        <taxon>Eukaryota</taxon>
        <taxon>Fungi</taxon>
        <taxon>Dikarya</taxon>
        <taxon>Ascomycota</taxon>
        <taxon>Pezizomycotina</taxon>
        <taxon>Sordariomycetes</taxon>
        <taxon>Sordariomycetidae</taxon>
        <taxon>Coniochaetales</taxon>
        <taxon>Coniochaetaceae</taxon>
        <taxon>Coniochaeta</taxon>
    </lineage>
</organism>
<dbReference type="Gene3D" id="3.40.50.720">
    <property type="entry name" value="NAD(P)-binding Rossmann-like Domain"/>
    <property type="match status" value="1"/>
</dbReference>
<proteinExistence type="inferred from homology"/>
<protein>
    <submittedName>
        <fullName evidence="3">15-hydroxyprostaglandin dehydrogenase</fullName>
    </submittedName>
</protein>
<dbReference type="GO" id="GO:0005737">
    <property type="term" value="C:cytoplasm"/>
    <property type="evidence" value="ECO:0007669"/>
    <property type="project" value="TreeGrafter"/>
</dbReference>
<dbReference type="GO" id="GO:0016491">
    <property type="term" value="F:oxidoreductase activity"/>
    <property type="evidence" value="ECO:0007669"/>
    <property type="project" value="UniProtKB-KW"/>
</dbReference>
<comment type="caution">
    <text evidence="3">The sequence shown here is derived from an EMBL/GenBank/DDBJ whole genome shotgun (WGS) entry which is preliminary data.</text>
</comment>
<gene>
    <name evidence="3" type="ORF">NKR19_g2975</name>
</gene>